<keyword evidence="10" id="KW-1185">Reference proteome</keyword>
<feature type="transmembrane region" description="Helical" evidence="7">
    <location>
        <begin position="195"/>
        <end position="213"/>
    </location>
</feature>
<evidence type="ECO:0000313" key="10">
    <source>
        <dbReference type="Proteomes" id="UP000746471"/>
    </source>
</evidence>
<evidence type="ECO:0000256" key="5">
    <source>
        <dbReference type="ARBA" id="ARBA00023136"/>
    </source>
</evidence>
<evidence type="ECO:0000256" key="7">
    <source>
        <dbReference type="SAM" id="Phobius"/>
    </source>
</evidence>
<dbReference type="EMBL" id="JAHBCL010000020">
    <property type="protein sequence ID" value="MBS7527419.1"/>
    <property type="molecule type" value="Genomic_DNA"/>
</dbReference>
<evidence type="ECO:0000256" key="4">
    <source>
        <dbReference type="ARBA" id="ARBA00022989"/>
    </source>
</evidence>
<keyword evidence="5 7" id="KW-0472">Membrane</keyword>
<evidence type="ECO:0000256" key="6">
    <source>
        <dbReference type="ARBA" id="ARBA00034125"/>
    </source>
</evidence>
<evidence type="ECO:0000259" key="8">
    <source>
        <dbReference type="Pfam" id="PF06738"/>
    </source>
</evidence>
<evidence type="ECO:0000313" key="9">
    <source>
        <dbReference type="EMBL" id="MBS7527419.1"/>
    </source>
</evidence>
<keyword evidence="3 7" id="KW-0812">Transmembrane</keyword>
<dbReference type="Proteomes" id="UP000746471">
    <property type="component" value="Unassembled WGS sequence"/>
</dbReference>
<evidence type="ECO:0000256" key="2">
    <source>
        <dbReference type="ARBA" id="ARBA00022475"/>
    </source>
</evidence>
<dbReference type="Pfam" id="PF06738">
    <property type="entry name" value="ThrE"/>
    <property type="match status" value="1"/>
</dbReference>
<sequence length="257" mass="27782">MTKENRLIKLALTTGRVLLTNGAETYRVEDTVKRMLESRGMEEVNVFVIPTGIIMSTLDEGRNYSFLERVNPAGIDLEVIDRTNDFSRRFTSSKMSLSDAEQQLEALLATPSYGRVIRFIFCGMAGGFFIFLFGGTIVEFLIAYLASSLTVLFFDYLTKYKINFFVKHLLAGAAASALGVLSILGAHAIGVQADLNMIIIGPLMTLVPGVPLTNGIRDLISGELLSGSAKIMEALFVAIAIAFGVGIVLQLGLGIAA</sequence>
<dbReference type="InterPro" id="IPR050539">
    <property type="entry name" value="ThrE_Dicarb/AminoAcid_Exp"/>
</dbReference>
<dbReference type="RefSeq" id="WP_213237280.1">
    <property type="nucleotide sequence ID" value="NZ_JAHBCL010000020.1"/>
</dbReference>
<keyword evidence="4 7" id="KW-1133">Transmembrane helix</keyword>
<comment type="similarity">
    <text evidence="6">Belongs to the ThrE exporter (TC 2.A.79) family.</text>
</comment>
<organism evidence="9 10">
    <name type="scientific">Fusibacter paucivorans</name>
    <dbReference type="NCBI Taxonomy" id="76009"/>
    <lineage>
        <taxon>Bacteria</taxon>
        <taxon>Bacillati</taxon>
        <taxon>Bacillota</taxon>
        <taxon>Clostridia</taxon>
        <taxon>Eubacteriales</taxon>
        <taxon>Eubacteriales Family XII. Incertae Sedis</taxon>
        <taxon>Fusibacter</taxon>
    </lineage>
</organism>
<feature type="transmembrane region" description="Helical" evidence="7">
    <location>
        <begin position="234"/>
        <end position="256"/>
    </location>
</feature>
<dbReference type="InterPro" id="IPR010619">
    <property type="entry name" value="ThrE-like_N"/>
</dbReference>
<name>A0ABS5PSQ1_9FIRM</name>
<dbReference type="PANTHER" id="PTHR34390:SF2">
    <property type="entry name" value="SUCCINATE TRANSPORTER SUBUNIT YJJP-RELATED"/>
    <property type="match status" value="1"/>
</dbReference>
<reference evidence="9 10" key="1">
    <citation type="submission" date="2021-05" db="EMBL/GenBank/DDBJ databases">
        <title>Fusibacter ferrireducens sp. nov., an anaerobic, sulfur- and Fe-reducing bacterium isolated from the mangrove sediment.</title>
        <authorList>
            <person name="Qiu D."/>
        </authorList>
    </citation>
    <scope>NUCLEOTIDE SEQUENCE [LARGE SCALE GENOMIC DNA]</scope>
    <source>
        <strain evidence="9 10">DSM 12116</strain>
    </source>
</reference>
<evidence type="ECO:0000256" key="1">
    <source>
        <dbReference type="ARBA" id="ARBA00004651"/>
    </source>
</evidence>
<evidence type="ECO:0000256" key="3">
    <source>
        <dbReference type="ARBA" id="ARBA00022692"/>
    </source>
</evidence>
<comment type="caution">
    <text evidence="9">The sequence shown here is derived from an EMBL/GenBank/DDBJ whole genome shotgun (WGS) entry which is preliminary data.</text>
</comment>
<comment type="subcellular location">
    <subcellularLocation>
        <location evidence="1">Cell membrane</location>
        <topology evidence="1">Multi-pass membrane protein</topology>
    </subcellularLocation>
</comment>
<accession>A0ABS5PSQ1</accession>
<protein>
    <submittedName>
        <fullName evidence="9">Threonine/serine exporter family protein</fullName>
    </submittedName>
</protein>
<keyword evidence="2" id="KW-1003">Cell membrane</keyword>
<dbReference type="PANTHER" id="PTHR34390">
    <property type="entry name" value="UPF0442 PROTEIN YJJB-RELATED"/>
    <property type="match status" value="1"/>
</dbReference>
<feature type="transmembrane region" description="Helical" evidence="7">
    <location>
        <begin position="169"/>
        <end position="189"/>
    </location>
</feature>
<proteinExistence type="inferred from homology"/>
<gene>
    <name evidence="9" type="ORF">KHM83_12110</name>
</gene>
<feature type="domain" description="Threonine/serine exporter-like N-terminal" evidence="8">
    <location>
        <begin position="10"/>
        <end position="251"/>
    </location>
</feature>